<feature type="transmembrane region" description="Helical" evidence="2">
    <location>
        <begin position="252"/>
        <end position="271"/>
    </location>
</feature>
<dbReference type="Pfam" id="PF05569">
    <property type="entry name" value="Peptidase_M56"/>
    <property type="match status" value="1"/>
</dbReference>
<feature type="compositionally biased region" description="Low complexity" evidence="1">
    <location>
        <begin position="379"/>
        <end position="397"/>
    </location>
</feature>
<dbReference type="InterPro" id="IPR013740">
    <property type="entry name" value="Redoxin"/>
</dbReference>
<sequence length="1348" mass="144989">MATPFDGGEFLLGLASRSLVLLALTAAVAYTLRRRSAALLHAVWTVGLAACLAVPVVGWLSPGWQAAVLPARASNAVARSAVPTRAADTPRRGVIAPGTRTIARPPAAPQPALERPQPIVKPTPAAAIAPAPALQGPSLSTLLLAGWTLGLLIVLLRLLAQVAMVRRLTSRAAPLADGEWNQLCDNLCQRLGLRRAVSLATHTAAPGPIVTGLARPVVVLPADAPTWPAERRRQVLLHELAHVRRHDLLTQLMATAACAVYWFNPLAWWAARRMKRLREIACDDAVVTHGGAAPDYAQTLLEIARGYRCRPTAGAVAMAASPQVEGRIAAILSSGRSRAALTARAARALAAAAAIGAAVVATCQLTTRDATANEPESDPPAATAPTEPTQAADDAPPAVDHRTMVVRVLNEDGQPLPGARVYSAIWEMQGEPDFPSRSNAADEQARARIAIPHRLNILRLWPSKEGYVPQFMNFSEGTHEEGRLIPDEYEFRLQKGVTLGGRVVDEAGQPIEGALVQVRVEVDEPAWGRGAKPMISTWLTDSDFNSAPPRTDADGAWSITNAPPPRSNGRDDYEFRLLVTHPDYAGDAEWGGLQREQGVTTQDLRRGDAKLVLASGVAVTGVVTGPDGSPVSEGLVVWHDRPYWATGVNETAIGADGRYQTERLTPGEYPITVLAPGFAPQRKMVTVEHGMGDLDLQLAAGHPIRIHIVNTQGEPVPKAYVGIGEWRGTEAIYNEKHPNVPLSGVPRHADENGVYAWDWAPKDAVGYRISAKGHAGQELTLIAKSEPHVVTLAPRRVVVGEVTDAETGKPIENFQAMPVIVFRPDFYHTRSEDAKLGRDGRYELPLTGSADPNDDYRVRFEAPGYRSLISEESFGPRDGRATLDVRLTPAPAREGRVLDSAGRPVVDAVVLEASPTMVPSTSNGEPESYGSRPVPTEAGGRFSLPATSEPTLVRAYHEKGFAERTLAPDETAIGDLRLAPWAWVSGVLLQDGRPVADQWVYFSPLGQRGLLEPRFQDSYSARTDTLGRFRFDRLPPVSGGLRASLGPWRDSPLSSSESVPLELAPGEHREVQLNGDGATVTGRVVATGRSNDQLSKQWSLNYLVSRDQGLPYPPEEAPLSFDPTGPLQSEWLGQPDFQSWVATRHNYFVKLADDGGLRVHGVPPGEYDLVLQLYEEPAGCLVETIGEKVVPVTVAADGDLDLGDIDVHCRIGPRVGSDMRAFEITDAGGRVRLIDDLQGRHVLLHAWATWCAPCIQSMPSLKAAVEQHEGKPLTVVGLNIDEDADAARAVAAAQGLAWAQNYLGTDSELMRQLAISTAPAYYLIGPDGKLVGSANHWEAIATLLDGEL</sequence>
<dbReference type="Pfam" id="PF13620">
    <property type="entry name" value="CarboxypepD_reg"/>
    <property type="match status" value="1"/>
</dbReference>
<dbReference type="SUPFAM" id="SSF49464">
    <property type="entry name" value="Carboxypeptidase regulatory domain-like"/>
    <property type="match status" value="1"/>
</dbReference>
<name>A0A5C5V471_9BACT</name>
<dbReference type="OrthoDB" id="279966at2"/>
<dbReference type="CDD" id="cd07341">
    <property type="entry name" value="M56_BlaR1_MecR1_like"/>
    <property type="match status" value="1"/>
</dbReference>
<reference evidence="4 5" key="1">
    <citation type="submission" date="2019-02" db="EMBL/GenBank/DDBJ databases">
        <title>Deep-cultivation of Planctomycetes and their phenomic and genomic characterization uncovers novel biology.</title>
        <authorList>
            <person name="Wiegand S."/>
            <person name="Jogler M."/>
            <person name="Boedeker C."/>
            <person name="Pinto D."/>
            <person name="Vollmers J."/>
            <person name="Rivas-Marin E."/>
            <person name="Kohn T."/>
            <person name="Peeters S.H."/>
            <person name="Heuer A."/>
            <person name="Rast P."/>
            <person name="Oberbeckmann S."/>
            <person name="Bunk B."/>
            <person name="Jeske O."/>
            <person name="Meyerdierks A."/>
            <person name="Storesund J.E."/>
            <person name="Kallscheuer N."/>
            <person name="Luecker S."/>
            <person name="Lage O.M."/>
            <person name="Pohl T."/>
            <person name="Merkel B.J."/>
            <person name="Hornburger P."/>
            <person name="Mueller R.-W."/>
            <person name="Bruemmer F."/>
            <person name="Labrenz M."/>
            <person name="Spormann A.M."/>
            <person name="Op Den Camp H."/>
            <person name="Overmann J."/>
            <person name="Amann R."/>
            <person name="Jetten M.S.M."/>
            <person name="Mascher T."/>
            <person name="Medema M.H."/>
            <person name="Devos D.P."/>
            <person name="Kaster A.-K."/>
            <person name="Ovreas L."/>
            <person name="Rohde M."/>
            <person name="Galperin M.Y."/>
            <person name="Jogler C."/>
        </authorList>
    </citation>
    <scope>NUCLEOTIDE SEQUENCE [LARGE SCALE GENOMIC DNA]</scope>
    <source>
        <strain evidence="4 5">KOR34</strain>
    </source>
</reference>
<protein>
    <submittedName>
        <fullName evidence="4">Regulatory protein BlaR1</fullName>
    </submittedName>
</protein>
<dbReference type="EMBL" id="SIHJ01000003">
    <property type="protein sequence ID" value="TWT32495.1"/>
    <property type="molecule type" value="Genomic_DNA"/>
</dbReference>
<dbReference type="GO" id="GO:0016491">
    <property type="term" value="F:oxidoreductase activity"/>
    <property type="evidence" value="ECO:0007669"/>
    <property type="project" value="InterPro"/>
</dbReference>
<dbReference type="CDD" id="cd02966">
    <property type="entry name" value="TlpA_like_family"/>
    <property type="match status" value="1"/>
</dbReference>
<dbReference type="InterPro" id="IPR036249">
    <property type="entry name" value="Thioredoxin-like_sf"/>
</dbReference>
<dbReference type="InterPro" id="IPR008756">
    <property type="entry name" value="Peptidase_M56"/>
</dbReference>
<gene>
    <name evidence="4" type="primary">blaR1_6</name>
    <name evidence="4" type="ORF">KOR34_42580</name>
</gene>
<feature type="region of interest" description="Disordered" evidence="1">
    <location>
        <begin position="369"/>
        <end position="397"/>
    </location>
</feature>
<evidence type="ECO:0000256" key="1">
    <source>
        <dbReference type="SAM" id="MobiDB-lite"/>
    </source>
</evidence>
<dbReference type="Gene3D" id="2.60.40.1120">
    <property type="entry name" value="Carboxypeptidase-like, regulatory domain"/>
    <property type="match status" value="2"/>
</dbReference>
<dbReference type="Proteomes" id="UP000316714">
    <property type="component" value="Unassembled WGS sequence"/>
</dbReference>
<evidence type="ECO:0000313" key="5">
    <source>
        <dbReference type="Proteomes" id="UP000316714"/>
    </source>
</evidence>
<dbReference type="SUPFAM" id="SSF52833">
    <property type="entry name" value="Thioredoxin-like"/>
    <property type="match status" value="1"/>
</dbReference>
<keyword evidence="5" id="KW-1185">Reference proteome</keyword>
<dbReference type="Pfam" id="PF08534">
    <property type="entry name" value="Redoxin"/>
    <property type="match status" value="1"/>
</dbReference>
<feature type="transmembrane region" description="Helical" evidence="2">
    <location>
        <begin position="12"/>
        <end position="32"/>
    </location>
</feature>
<feature type="domain" description="Thioredoxin" evidence="3">
    <location>
        <begin position="1213"/>
        <end position="1348"/>
    </location>
</feature>
<accession>A0A5C5V471</accession>
<feature type="transmembrane region" description="Helical" evidence="2">
    <location>
        <begin position="139"/>
        <end position="160"/>
    </location>
</feature>
<organism evidence="4 5">
    <name type="scientific">Posidoniimonas corsicana</name>
    <dbReference type="NCBI Taxonomy" id="1938618"/>
    <lineage>
        <taxon>Bacteria</taxon>
        <taxon>Pseudomonadati</taxon>
        <taxon>Planctomycetota</taxon>
        <taxon>Planctomycetia</taxon>
        <taxon>Pirellulales</taxon>
        <taxon>Lacipirellulaceae</taxon>
        <taxon>Posidoniimonas</taxon>
    </lineage>
</organism>
<evidence type="ECO:0000259" key="3">
    <source>
        <dbReference type="PROSITE" id="PS51352"/>
    </source>
</evidence>
<feature type="transmembrane region" description="Helical" evidence="2">
    <location>
        <begin position="39"/>
        <end position="60"/>
    </location>
</feature>
<dbReference type="InterPro" id="IPR008969">
    <property type="entry name" value="CarboxyPept-like_regulatory"/>
</dbReference>
<keyword evidence="2" id="KW-1133">Transmembrane helix</keyword>
<dbReference type="InterPro" id="IPR052173">
    <property type="entry name" value="Beta-lactam_resp_regulator"/>
</dbReference>
<keyword evidence="2" id="KW-0812">Transmembrane</keyword>
<keyword evidence="2" id="KW-0472">Membrane</keyword>
<dbReference type="PANTHER" id="PTHR34978:SF3">
    <property type="entry name" value="SLR0241 PROTEIN"/>
    <property type="match status" value="1"/>
</dbReference>
<dbReference type="Gene3D" id="3.40.30.10">
    <property type="entry name" value="Glutaredoxin"/>
    <property type="match status" value="1"/>
</dbReference>
<dbReference type="RefSeq" id="WP_146567907.1">
    <property type="nucleotide sequence ID" value="NZ_SIHJ01000003.1"/>
</dbReference>
<feature type="region of interest" description="Disordered" evidence="1">
    <location>
        <begin position="549"/>
        <end position="570"/>
    </location>
</feature>
<evidence type="ECO:0000256" key="2">
    <source>
        <dbReference type="SAM" id="Phobius"/>
    </source>
</evidence>
<dbReference type="InterPro" id="IPR013766">
    <property type="entry name" value="Thioredoxin_domain"/>
</dbReference>
<comment type="caution">
    <text evidence="4">The sequence shown here is derived from an EMBL/GenBank/DDBJ whole genome shotgun (WGS) entry which is preliminary data.</text>
</comment>
<dbReference type="PROSITE" id="PS51352">
    <property type="entry name" value="THIOREDOXIN_2"/>
    <property type="match status" value="1"/>
</dbReference>
<proteinExistence type="predicted"/>
<dbReference type="PANTHER" id="PTHR34978">
    <property type="entry name" value="POSSIBLE SENSOR-TRANSDUCER PROTEIN BLAR"/>
    <property type="match status" value="1"/>
</dbReference>
<evidence type="ECO:0000313" key="4">
    <source>
        <dbReference type="EMBL" id="TWT32495.1"/>
    </source>
</evidence>